<evidence type="ECO:0000256" key="5">
    <source>
        <dbReference type="SAM" id="Phobius"/>
    </source>
</evidence>
<evidence type="ECO:0000256" key="2">
    <source>
        <dbReference type="ARBA" id="ARBA00022692"/>
    </source>
</evidence>
<comment type="subcellular location">
    <subcellularLocation>
        <location evidence="1">Cell membrane</location>
        <topology evidence="1">Multi-pass membrane protein</topology>
    </subcellularLocation>
</comment>
<dbReference type="EMBL" id="AZXY01000005">
    <property type="protein sequence ID" value="KSZ58658.1"/>
    <property type="molecule type" value="Genomic_DNA"/>
</dbReference>
<feature type="transmembrane region" description="Helical" evidence="5">
    <location>
        <begin position="243"/>
        <end position="267"/>
    </location>
</feature>
<reference evidence="7 8" key="2">
    <citation type="journal article" date="2016" name="Genome Announc.">
        <title>Draft Genome Sequence of a Versatile Hydrocarbon-Degrading Bacterium, Rhodococcus pyridinivorans Strain KG-16, Collected from Oil Fields in India.</title>
        <authorList>
            <person name="Aggarwal R.K."/>
            <person name="Dawar C."/>
            <person name="Phanindranath R."/>
            <person name="Mutnuri L."/>
            <person name="Dayal A.M."/>
        </authorList>
    </citation>
    <scope>NUCLEOTIDE SEQUENCE [LARGE SCALE GENOMIC DNA]</scope>
    <source>
        <strain evidence="7 8">KG-16</strain>
    </source>
</reference>
<protein>
    <submittedName>
        <fullName evidence="7">MFS transporter</fullName>
    </submittedName>
</protein>
<feature type="transmembrane region" description="Helical" evidence="5">
    <location>
        <begin position="218"/>
        <end position="237"/>
    </location>
</feature>
<dbReference type="InterPro" id="IPR036259">
    <property type="entry name" value="MFS_trans_sf"/>
</dbReference>
<dbReference type="PANTHER" id="PTHR23526:SF4">
    <property type="entry name" value="INTEGRAL MEMBRANE TRANSPORT PROTEIN"/>
    <property type="match status" value="1"/>
</dbReference>
<organism evidence="7 8">
    <name type="scientific">Rhodococcus pyridinivorans KG-16</name>
    <dbReference type="NCBI Taxonomy" id="1441730"/>
    <lineage>
        <taxon>Bacteria</taxon>
        <taxon>Bacillati</taxon>
        <taxon>Actinomycetota</taxon>
        <taxon>Actinomycetes</taxon>
        <taxon>Mycobacteriales</taxon>
        <taxon>Nocardiaceae</taxon>
        <taxon>Rhodococcus</taxon>
    </lineage>
</organism>
<feature type="transmembrane region" description="Helical" evidence="5">
    <location>
        <begin position="73"/>
        <end position="97"/>
    </location>
</feature>
<dbReference type="GO" id="GO:0022857">
    <property type="term" value="F:transmembrane transporter activity"/>
    <property type="evidence" value="ECO:0007669"/>
    <property type="project" value="InterPro"/>
</dbReference>
<dbReference type="RefSeq" id="WP_060652107.1">
    <property type="nucleotide sequence ID" value="NZ_AZXY01000005.1"/>
</dbReference>
<feature type="transmembrane region" description="Helical" evidence="5">
    <location>
        <begin position="351"/>
        <end position="381"/>
    </location>
</feature>
<dbReference type="Pfam" id="PF07690">
    <property type="entry name" value="MFS_1"/>
    <property type="match status" value="1"/>
</dbReference>
<evidence type="ECO:0000259" key="6">
    <source>
        <dbReference type="PROSITE" id="PS50850"/>
    </source>
</evidence>
<dbReference type="SUPFAM" id="SSF103473">
    <property type="entry name" value="MFS general substrate transporter"/>
    <property type="match status" value="1"/>
</dbReference>
<gene>
    <name evidence="7" type="ORF">Z045_12335</name>
</gene>
<feature type="domain" description="Major facilitator superfamily (MFS) profile" evidence="6">
    <location>
        <begin position="8"/>
        <end position="390"/>
    </location>
</feature>
<keyword evidence="4 5" id="KW-0472">Membrane</keyword>
<dbReference type="Proteomes" id="UP000053060">
    <property type="component" value="Unassembled WGS sequence"/>
</dbReference>
<dbReference type="PANTHER" id="PTHR23526">
    <property type="entry name" value="INTEGRAL MEMBRANE TRANSPORT PROTEIN-RELATED"/>
    <property type="match status" value="1"/>
</dbReference>
<proteinExistence type="predicted"/>
<reference evidence="8" key="1">
    <citation type="submission" date="2015-01" db="EMBL/GenBank/DDBJ databases">
        <title>Draft genome sequence of Rhodococcus pyridinivorans strain KG-16, a hydrocarbon-degrading bacterium.</title>
        <authorList>
            <person name="Aggarwal R.K."/>
            <person name="Dawar C."/>
        </authorList>
    </citation>
    <scope>NUCLEOTIDE SEQUENCE [LARGE SCALE GENOMIC DNA]</scope>
    <source>
        <strain evidence="8">KG-16</strain>
    </source>
</reference>
<dbReference type="Gene3D" id="1.20.1250.20">
    <property type="entry name" value="MFS general substrate transporter like domains"/>
    <property type="match status" value="2"/>
</dbReference>
<evidence type="ECO:0000256" key="4">
    <source>
        <dbReference type="ARBA" id="ARBA00023136"/>
    </source>
</evidence>
<evidence type="ECO:0000256" key="1">
    <source>
        <dbReference type="ARBA" id="ARBA00004651"/>
    </source>
</evidence>
<feature type="transmembrane region" description="Helical" evidence="5">
    <location>
        <begin position="279"/>
        <end position="298"/>
    </location>
</feature>
<dbReference type="InterPro" id="IPR052528">
    <property type="entry name" value="Sugar_transport-like"/>
</dbReference>
<dbReference type="InterPro" id="IPR011701">
    <property type="entry name" value="MFS"/>
</dbReference>
<keyword evidence="2 5" id="KW-0812">Transmembrane</keyword>
<feature type="transmembrane region" description="Helical" evidence="5">
    <location>
        <begin position="135"/>
        <end position="157"/>
    </location>
</feature>
<dbReference type="PATRIC" id="fig|1441730.3.peg.2565"/>
<feature type="transmembrane region" description="Helical" evidence="5">
    <location>
        <begin position="34"/>
        <end position="61"/>
    </location>
</feature>
<evidence type="ECO:0000313" key="7">
    <source>
        <dbReference type="EMBL" id="KSZ58658.1"/>
    </source>
</evidence>
<evidence type="ECO:0000256" key="3">
    <source>
        <dbReference type="ARBA" id="ARBA00022989"/>
    </source>
</evidence>
<accession>A0A0V9UKZ8</accession>
<keyword evidence="3 5" id="KW-1133">Transmembrane helix</keyword>
<feature type="transmembrane region" description="Helical" evidence="5">
    <location>
        <begin position="169"/>
        <end position="188"/>
    </location>
</feature>
<evidence type="ECO:0000313" key="8">
    <source>
        <dbReference type="Proteomes" id="UP000053060"/>
    </source>
</evidence>
<dbReference type="PROSITE" id="PS50850">
    <property type="entry name" value="MFS"/>
    <property type="match status" value="1"/>
</dbReference>
<name>A0A0V9UKZ8_9NOCA</name>
<dbReference type="InterPro" id="IPR020846">
    <property type="entry name" value="MFS_dom"/>
</dbReference>
<dbReference type="AlphaFoldDB" id="A0A0V9UKZ8"/>
<sequence length="390" mass="39868">MPHPPRHWLLYLCLSTALLHAAFQSIRVLVSYRILALGGDATTIGAVTALYAIVPLIAAVRMGRAVDRGHATAILRSGIVVTTVGAGLIALSSGLLVLAAGNVVLGLGQLLVTVSGQAFVSILSPPGQLDRGFAGLTLGVSVGQAVGVPVSGVIAATTGDGNGSVETTGALLVMTVVSLLSLPLVLGLREPPGSGRTVEDGAPQSILSMLGTKGMKPAMLSSLVVLASVDLVVAYLPLLGEQFGFGVLLVSILLTARTVASIVSRALLPWALRRIPRRWLLVSATAGTIVPVALLPLVPNPWVIGALLAVCGMFWGVGQPLTMTWVVELVAPSDRASALAVRLTGNRLGQVAVPMVAGAIAGVAGVASIFWVTAALLSAAATTTWRSVRR</sequence>
<dbReference type="GO" id="GO:0005886">
    <property type="term" value="C:plasma membrane"/>
    <property type="evidence" value="ECO:0007669"/>
    <property type="project" value="UniProtKB-SubCell"/>
</dbReference>
<feature type="transmembrane region" description="Helical" evidence="5">
    <location>
        <begin position="103"/>
        <end position="123"/>
    </location>
</feature>
<comment type="caution">
    <text evidence="7">The sequence shown here is derived from an EMBL/GenBank/DDBJ whole genome shotgun (WGS) entry which is preliminary data.</text>
</comment>